<name>A0A1Q3E0U1_LENED</name>
<protein>
    <submittedName>
        <fullName evidence="3">Uncharacterized protein</fullName>
    </submittedName>
</protein>
<feature type="signal peptide" evidence="2">
    <location>
        <begin position="1"/>
        <end position="25"/>
    </location>
</feature>
<organism evidence="3 4">
    <name type="scientific">Lentinula edodes</name>
    <name type="common">Shiitake mushroom</name>
    <name type="synonym">Lentinus edodes</name>
    <dbReference type="NCBI Taxonomy" id="5353"/>
    <lineage>
        <taxon>Eukaryota</taxon>
        <taxon>Fungi</taxon>
        <taxon>Dikarya</taxon>
        <taxon>Basidiomycota</taxon>
        <taxon>Agaricomycotina</taxon>
        <taxon>Agaricomycetes</taxon>
        <taxon>Agaricomycetidae</taxon>
        <taxon>Agaricales</taxon>
        <taxon>Marasmiineae</taxon>
        <taxon>Omphalotaceae</taxon>
        <taxon>Lentinula</taxon>
    </lineage>
</organism>
<dbReference type="AlphaFoldDB" id="A0A1Q3E0U1"/>
<feature type="region of interest" description="Disordered" evidence="1">
    <location>
        <begin position="51"/>
        <end position="88"/>
    </location>
</feature>
<sequence length="193" mass="20585">MIRSRDAGVAALALLSLGALGTVHAAVISIPRNSSAIALATPTPIRLAPGIGLAHTPLSRDTSESGGHHKHSGVQEGKGSEARRKGKNHELKRMRKDFHQANLSSPETPAANGNATHQQTHVIDKSNVPDLRTPQSTNGLEADGAGKERDKRGFGLIKDGRKFGEKLGEDVLGGGNNGSLFRREEYDQVPQRR</sequence>
<keyword evidence="2" id="KW-0732">Signal</keyword>
<feature type="compositionally biased region" description="Polar residues" evidence="1">
    <location>
        <begin position="103"/>
        <end position="121"/>
    </location>
</feature>
<feature type="compositionally biased region" description="Basic and acidic residues" evidence="1">
    <location>
        <begin position="144"/>
        <end position="153"/>
    </location>
</feature>
<comment type="caution">
    <text evidence="3">The sequence shown here is derived from an EMBL/GenBank/DDBJ whole genome shotgun (WGS) entry which is preliminary data.</text>
</comment>
<feature type="compositionally biased region" description="Basic and acidic residues" evidence="1">
    <location>
        <begin position="78"/>
        <end position="88"/>
    </location>
</feature>
<reference evidence="3 4" key="1">
    <citation type="submission" date="2016-08" db="EMBL/GenBank/DDBJ databases">
        <authorList>
            <consortium name="Lentinula edodes genome sequencing consortium"/>
            <person name="Sakamoto Y."/>
            <person name="Nakade K."/>
            <person name="Sato S."/>
            <person name="Yoshida Y."/>
            <person name="Miyazaki K."/>
            <person name="Natsume S."/>
            <person name="Konno N."/>
        </authorList>
    </citation>
    <scope>NUCLEOTIDE SEQUENCE [LARGE SCALE GENOMIC DNA]</scope>
    <source>
        <strain evidence="3 4">NBRC 111202</strain>
    </source>
</reference>
<evidence type="ECO:0000313" key="3">
    <source>
        <dbReference type="EMBL" id="GAW00734.1"/>
    </source>
</evidence>
<keyword evidence="4" id="KW-1185">Reference proteome</keyword>
<evidence type="ECO:0000256" key="1">
    <source>
        <dbReference type="SAM" id="MobiDB-lite"/>
    </source>
</evidence>
<dbReference type="Proteomes" id="UP000188533">
    <property type="component" value="Unassembled WGS sequence"/>
</dbReference>
<accession>A0A1Q3E0U1</accession>
<feature type="region of interest" description="Disordered" evidence="1">
    <location>
        <begin position="103"/>
        <end position="153"/>
    </location>
</feature>
<reference evidence="3 4" key="2">
    <citation type="submission" date="2017-02" db="EMBL/GenBank/DDBJ databases">
        <title>A genome survey and senescence transcriptome analysis in Lentinula edodes.</title>
        <authorList>
            <person name="Sakamoto Y."/>
            <person name="Nakade K."/>
            <person name="Sato S."/>
            <person name="Yoshida Y."/>
            <person name="Miyazaki K."/>
            <person name="Natsume S."/>
            <person name="Konno N."/>
        </authorList>
    </citation>
    <scope>NUCLEOTIDE SEQUENCE [LARGE SCALE GENOMIC DNA]</scope>
    <source>
        <strain evidence="3 4">NBRC 111202</strain>
    </source>
</reference>
<gene>
    <name evidence="3" type="ORF">LENED_002281</name>
</gene>
<dbReference type="EMBL" id="BDGU01000036">
    <property type="protein sequence ID" value="GAW00734.1"/>
    <property type="molecule type" value="Genomic_DNA"/>
</dbReference>
<proteinExistence type="predicted"/>
<feature type="chain" id="PRO_5013134629" evidence="2">
    <location>
        <begin position="26"/>
        <end position="193"/>
    </location>
</feature>
<evidence type="ECO:0000313" key="4">
    <source>
        <dbReference type="Proteomes" id="UP000188533"/>
    </source>
</evidence>
<feature type="region of interest" description="Disordered" evidence="1">
    <location>
        <begin position="170"/>
        <end position="193"/>
    </location>
</feature>
<evidence type="ECO:0000256" key="2">
    <source>
        <dbReference type="SAM" id="SignalP"/>
    </source>
</evidence>